<dbReference type="Proteomes" id="UP001519654">
    <property type="component" value="Unassembled WGS sequence"/>
</dbReference>
<dbReference type="PANTHER" id="PTHR33162">
    <property type="entry name" value="SEC-INDEPENDENT PROTEIN TRANSLOCASE PROTEIN TATA, CHLOROPLASTIC"/>
    <property type="match status" value="1"/>
</dbReference>
<dbReference type="Pfam" id="PF02416">
    <property type="entry name" value="TatA_B_E"/>
    <property type="match status" value="1"/>
</dbReference>
<evidence type="ECO:0000256" key="4">
    <source>
        <dbReference type="ARBA" id="ARBA00022927"/>
    </source>
</evidence>
<proteinExistence type="predicted"/>
<evidence type="ECO:0000256" key="3">
    <source>
        <dbReference type="ARBA" id="ARBA00022692"/>
    </source>
</evidence>
<evidence type="ECO:0000256" key="5">
    <source>
        <dbReference type="ARBA" id="ARBA00022989"/>
    </source>
</evidence>
<dbReference type="EMBL" id="JAHKKG010000008">
    <property type="protein sequence ID" value="MBU2667277.1"/>
    <property type="molecule type" value="Genomic_DNA"/>
</dbReference>
<evidence type="ECO:0000256" key="1">
    <source>
        <dbReference type="ARBA" id="ARBA00004167"/>
    </source>
</evidence>
<dbReference type="RefSeq" id="WP_215791525.1">
    <property type="nucleotide sequence ID" value="NZ_JAHKKG010000008.1"/>
</dbReference>
<comment type="caution">
    <text evidence="9">The sequence shown here is derived from an EMBL/GenBank/DDBJ whole genome shotgun (WGS) entry which is preliminary data.</text>
</comment>
<feature type="region of interest" description="Disordered" evidence="8">
    <location>
        <begin position="67"/>
        <end position="124"/>
    </location>
</feature>
<evidence type="ECO:0000256" key="7">
    <source>
        <dbReference type="ARBA" id="ARBA00023136"/>
    </source>
</evidence>
<keyword evidence="10" id="KW-1185">Reference proteome</keyword>
<name>A0ABS5YUZ2_9ACTN</name>
<feature type="compositionally biased region" description="Pro residues" evidence="8">
    <location>
        <begin position="115"/>
        <end position="124"/>
    </location>
</feature>
<reference evidence="9 10" key="1">
    <citation type="submission" date="2021-06" db="EMBL/GenBank/DDBJ databases">
        <title>Actinoplanes lichenicola sp. nov., and Actinoplanes ovalisporus sp. nov., isolated from lichen in Thailand.</title>
        <authorList>
            <person name="Saeng-In P."/>
            <person name="Kanchanasin P."/>
            <person name="Yuki M."/>
            <person name="Kudo T."/>
            <person name="Ohkuma M."/>
            <person name="Phongsopitanun W."/>
            <person name="Tanasupawat S."/>
        </authorList>
    </citation>
    <scope>NUCLEOTIDE SEQUENCE [LARGE SCALE GENOMIC DNA]</scope>
    <source>
        <strain evidence="9 10">NBRC 110975</strain>
    </source>
</reference>
<keyword evidence="6" id="KW-0811">Translocation</keyword>
<keyword evidence="5" id="KW-1133">Transmembrane helix</keyword>
<keyword evidence="4" id="KW-0653">Protein transport</keyword>
<evidence type="ECO:0000256" key="6">
    <source>
        <dbReference type="ARBA" id="ARBA00023010"/>
    </source>
</evidence>
<dbReference type="InterPro" id="IPR003369">
    <property type="entry name" value="TatA/B/E"/>
</dbReference>
<evidence type="ECO:0000313" key="9">
    <source>
        <dbReference type="EMBL" id="MBU2667277.1"/>
    </source>
</evidence>
<gene>
    <name evidence="9" type="ORF">KOI35_27580</name>
</gene>
<keyword evidence="3" id="KW-0812">Transmembrane</keyword>
<keyword evidence="2" id="KW-0813">Transport</keyword>
<dbReference type="PRINTS" id="PR01506">
    <property type="entry name" value="TATBPROTEIN"/>
</dbReference>
<accession>A0ABS5YUZ2</accession>
<protein>
    <submittedName>
        <fullName evidence="9">Twin-arginine translocase TatA/TatE family subunit</fullName>
    </submittedName>
</protein>
<evidence type="ECO:0000313" key="10">
    <source>
        <dbReference type="Proteomes" id="UP001519654"/>
    </source>
</evidence>
<comment type="subcellular location">
    <subcellularLocation>
        <location evidence="1">Membrane</location>
        <topology evidence="1">Single-pass membrane protein</topology>
    </subcellularLocation>
</comment>
<evidence type="ECO:0000256" key="8">
    <source>
        <dbReference type="SAM" id="MobiDB-lite"/>
    </source>
</evidence>
<organism evidence="9 10">
    <name type="scientific">Paractinoplanes bogorensis</name>
    <dbReference type="NCBI Taxonomy" id="1610840"/>
    <lineage>
        <taxon>Bacteria</taxon>
        <taxon>Bacillati</taxon>
        <taxon>Actinomycetota</taxon>
        <taxon>Actinomycetes</taxon>
        <taxon>Micromonosporales</taxon>
        <taxon>Micromonosporaceae</taxon>
        <taxon>Paractinoplanes</taxon>
    </lineage>
</organism>
<keyword evidence="7" id="KW-0472">Membrane</keyword>
<dbReference type="PANTHER" id="PTHR33162:SF1">
    <property type="entry name" value="SEC-INDEPENDENT PROTEIN TRANSLOCASE PROTEIN TATA, CHLOROPLASTIC"/>
    <property type="match status" value="1"/>
</dbReference>
<evidence type="ECO:0000256" key="2">
    <source>
        <dbReference type="ARBA" id="ARBA00022448"/>
    </source>
</evidence>
<dbReference type="Gene3D" id="1.20.5.3310">
    <property type="match status" value="1"/>
</dbReference>
<feature type="compositionally biased region" description="Low complexity" evidence="8">
    <location>
        <begin position="87"/>
        <end position="104"/>
    </location>
</feature>
<sequence>MGSVGIGELLLIFLAALLAAGPDRLPAMARDIARTIRSLRGVAHGLTSELRREVGLDEVSEMFRKHGHDHTNASLTMSGTLPPPVVPGGAPSAPAPSAGGAPASLTTSDARAGSEPPPSIRPED</sequence>